<keyword evidence="5" id="KW-0378">Hydrolase</keyword>
<dbReference type="GO" id="GO:0015847">
    <property type="term" value="P:putrescine transport"/>
    <property type="evidence" value="ECO:0007669"/>
    <property type="project" value="UniProtKB-ARBA"/>
</dbReference>
<dbReference type="EMBL" id="CP000830">
    <property type="protein sequence ID" value="ABV92797.1"/>
    <property type="molecule type" value="Genomic_DNA"/>
</dbReference>
<accession>A8LSI3</accession>
<organism evidence="5 6">
    <name type="scientific">Dinoroseobacter shibae (strain DSM 16493 / NCIMB 14021 / DFL 12)</name>
    <dbReference type="NCBI Taxonomy" id="398580"/>
    <lineage>
        <taxon>Bacteria</taxon>
        <taxon>Pseudomonadati</taxon>
        <taxon>Pseudomonadota</taxon>
        <taxon>Alphaproteobacteria</taxon>
        <taxon>Rhodobacterales</taxon>
        <taxon>Roseobacteraceae</taxon>
        <taxon>Dinoroseobacter</taxon>
    </lineage>
</organism>
<dbReference type="Pfam" id="PF00005">
    <property type="entry name" value="ABC_tran"/>
    <property type="match status" value="1"/>
</dbReference>
<evidence type="ECO:0000256" key="3">
    <source>
        <dbReference type="ARBA" id="ARBA00022840"/>
    </source>
</evidence>
<dbReference type="Gene3D" id="3.40.50.300">
    <property type="entry name" value="P-loop containing nucleotide triphosphate hydrolases"/>
    <property type="match status" value="1"/>
</dbReference>
<protein>
    <submittedName>
        <fullName evidence="5">ABC transporter related</fullName>
        <ecNumber evidence="5">3.6.3.-</ecNumber>
    </submittedName>
</protein>
<dbReference type="InterPro" id="IPR050093">
    <property type="entry name" value="ABC_SmlMolc_Importer"/>
</dbReference>
<dbReference type="PROSITE" id="PS50893">
    <property type="entry name" value="ABC_TRANSPORTER_2"/>
    <property type="match status" value="1"/>
</dbReference>
<dbReference type="SUPFAM" id="SSF50331">
    <property type="entry name" value="MOP-like"/>
    <property type="match status" value="1"/>
</dbReference>
<keyword evidence="6" id="KW-1185">Reference proteome</keyword>
<dbReference type="InterPro" id="IPR003439">
    <property type="entry name" value="ABC_transporter-like_ATP-bd"/>
</dbReference>
<evidence type="ECO:0000259" key="4">
    <source>
        <dbReference type="PROSITE" id="PS50893"/>
    </source>
</evidence>
<dbReference type="GO" id="GO:0022857">
    <property type="term" value="F:transmembrane transporter activity"/>
    <property type="evidence" value="ECO:0007669"/>
    <property type="project" value="InterPro"/>
</dbReference>
<dbReference type="GO" id="GO:0016887">
    <property type="term" value="F:ATP hydrolysis activity"/>
    <property type="evidence" value="ECO:0007669"/>
    <property type="project" value="InterPro"/>
</dbReference>
<dbReference type="AlphaFoldDB" id="A8LSI3"/>
<keyword evidence="2" id="KW-0547">Nucleotide-binding</keyword>
<dbReference type="InterPro" id="IPR008995">
    <property type="entry name" value="Mo/tungstate-bd_C_term_dom"/>
</dbReference>
<dbReference type="InterPro" id="IPR017871">
    <property type="entry name" value="ABC_transporter-like_CS"/>
</dbReference>
<dbReference type="eggNOG" id="COG3842">
    <property type="taxonomic scope" value="Bacteria"/>
</dbReference>
<dbReference type="EC" id="3.6.3.-" evidence="5"/>
<feature type="domain" description="ABC transporter" evidence="4">
    <location>
        <begin position="9"/>
        <end position="239"/>
    </location>
</feature>
<dbReference type="STRING" id="398580.Dshi_1055"/>
<dbReference type="InterPro" id="IPR027417">
    <property type="entry name" value="P-loop_NTPase"/>
</dbReference>
<dbReference type="PANTHER" id="PTHR42781">
    <property type="entry name" value="SPERMIDINE/PUTRESCINE IMPORT ATP-BINDING PROTEIN POTA"/>
    <property type="match status" value="1"/>
</dbReference>
<dbReference type="HOGENOM" id="CLU_000604_1_1_5"/>
<dbReference type="FunFam" id="3.40.50.300:FF:000133">
    <property type="entry name" value="Spermidine/putrescine import ATP-binding protein PotA"/>
    <property type="match status" value="1"/>
</dbReference>
<evidence type="ECO:0000256" key="1">
    <source>
        <dbReference type="ARBA" id="ARBA00022448"/>
    </source>
</evidence>
<evidence type="ECO:0000256" key="2">
    <source>
        <dbReference type="ARBA" id="ARBA00022741"/>
    </source>
</evidence>
<dbReference type="Proteomes" id="UP000006833">
    <property type="component" value="Chromosome"/>
</dbReference>
<evidence type="ECO:0000313" key="6">
    <source>
        <dbReference type="Proteomes" id="UP000006833"/>
    </source>
</evidence>
<dbReference type="InterPro" id="IPR013611">
    <property type="entry name" value="Transp-assoc_OB_typ2"/>
</dbReference>
<evidence type="ECO:0000313" key="5">
    <source>
        <dbReference type="EMBL" id="ABV92797.1"/>
    </source>
</evidence>
<sequence>MRQTTPPAVEVKGLSKHYGPVKALRQVDLTIAAGEYFVLLGPSGGGKTTLLRTIGGFHRPTEGQVLLHGRDMSHLPPDKRPTTMVFQAYALFPHMTVLQNVSYGLKVAGMDKATAQEKAAAMMDVVGLAGFAERKPHELSGGQQQRVQLARALVLDRDILLLDEPLAALDAQLRKDMCLELKHLQEKVGITFIHVTHNQEEAMTVADRIALVADGQLVEQGAARDIYRAPIKKFTAGFVGENNLLSGTVSQVNGVSCMVEVAGAQLSVPKRGQEVTQGQAVDLSIRSELVQLSRVDASNDPGDGHSILGSYDEAVYLGLTTSHLVRLPNGVEMTSRTISDALGDLPTPGDPVRLSWQPDAIRLHTS</sequence>
<dbReference type="SMART" id="SM00382">
    <property type="entry name" value="AAA"/>
    <property type="match status" value="1"/>
</dbReference>
<dbReference type="Gene3D" id="2.40.50.100">
    <property type="match status" value="1"/>
</dbReference>
<proteinExistence type="predicted"/>
<keyword evidence="1" id="KW-0813">Transport</keyword>
<dbReference type="Pfam" id="PF08402">
    <property type="entry name" value="TOBE_2"/>
    <property type="match status" value="1"/>
</dbReference>
<dbReference type="PROSITE" id="PS00211">
    <property type="entry name" value="ABC_TRANSPORTER_1"/>
    <property type="match status" value="1"/>
</dbReference>
<dbReference type="SUPFAM" id="SSF52540">
    <property type="entry name" value="P-loop containing nucleoside triphosphate hydrolases"/>
    <property type="match status" value="1"/>
</dbReference>
<dbReference type="OrthoDB" id="9802264at2"/>
<keyword evidence="3" id="KW-0067">ATP-binding</keyword>
<dbReference type="GO" id="GO:0005524">
    <property type="term" value="F:ATP binding"/>
    <property type="evidence" value="ECO:0007669"/>
    <property type="project" value="UniProtKB-KW"/>
</dbReference>
<reference evidence="6" key="1">
    <citation type="journal article" date="2010" name="ISME J.">
        <title>The complete genome sequence of the algal symbiont Dinoroseobacter shibae: a hitchhiker's guide to life in the sea.</title>
        <authorList>
            <person name="Wagner-Dobler I."/>
            <person name="Ballhausen B."/>
            <person name="Berger M."/>
            <person name="Brinkhoff T."/>
            <person name="Buchholz I."/>
            <person name="Bunk B."/>
            <person name="Cypionka H."/>
            <person name="Daniel R."/>
            <person name="Drepper T."/>
            <person name="Gerdts G."/>
            <person name="Hahnke S."/>
            <person name="Han C."/>
            <person name="Jahn D."/>
            <person name="Kalhoefer D."/>
            <person name="Kiss H."/>
            <person name="Klenk H.P."/>
            <person name="Kyrpides N."/>
            <person name="Liebl W."/>
            <person name="Liesegang H."/>
            <person name="Meincke L."/>
            <person name="Pati A."/>
            <person name="Petersen J."/>
            <person name="Piekarski T."/>
            <person name="Pommerenke C."/>
            <person name="Pradella S."/>
            <person name="Pukall R."/>
            <person name="Rabus R."/>
            <person name="Stackebrandt E."/>
            <person name="Thole S."/>
            <person name="Thompson L."/>
            <person name="Tielen P."/>
            <person name="Tomasch J."/>
            <person name="von Jan M."/>
            <person name="Wanphrut N."/>
            <person name="Wichels A."/>
            <person name="Zech H."/>
            <person name="Simon M."/>
        </authorList>
    </citation>
    <scope>NUCLEOTIDE SEQUENCE [LARGE SCALE GENOMIC DNA]</scope>
    <source>
        <strain evidence="6">DSM 16493 / NCIMB 14021 / DFL 12</strain>
    </source>
</reference>
<dbReference type="KEGG" id="dsh:Dshi_1055"/>
<dbReference type="InterPro" id="IPR003593">
    <property type="entry name" value="AAA+_ATPase"/>
</dbReference>
<name>A8LSI3_DINSH</name>
<dbReference type="GO" id="GO:0043190">
    <property type="term" value="C:ATP-binding cassette (ABC) transporter complex"/>
    <property type="evidence" value="ECO:0007669"/>
    <property type="project" value="InterPro"/>
</dbReference>
<dbReference type="PANTHER" id="PTHR42781:SF4">
    <property type="entry name" value="SPERMIDINE_PUTRESCINE IMPORT ATP-BINDING PROTEIN POTA"/>
    <property type="match status" value="1"/>
</dbReference>
<gene>
    <name evidence="5" type="ordered locus">Dshi_1055</name>
</gene>
<dbReference type="RefSeq" id="WP_012177728.1">
    <property type="nucleotide sequence ID" value="NC_009952.1"/>
</dbReference>